<keyword evidence="3" id="KW-0540">Nuclease</keyword>
<evidence type="ECO:0000256" key="6">
    <source>
        <dbReference type="ARBA" id="ARBA00022801"/>
    </source>
</evidence>
<evidence type="ECO:0000259" key="10">
    <source>
        <dbReference type="PROSITE" id="PS51643"/>
    </source>
</evidence>
<keyword evidence="12" id="KW-1185">Reference proteome</keyword>
<dbReference type="RefSeq" id="WP_207566652.1">
    <property type="nucleotide sequence ID" value="NZ_CP071446.1"/>
</dbReference>
<keyword evidence="4" id="KW-0479">Metal-binding</keyword>
<keyword evidence="8" id="KW-0067">ATP-binding</keyword>
<comment type="similarity">
    <text evidence="2">In the central section; belongs to the CRISPR-associated helicase Cas3 family.</text>
</comment>
<dbReference type="Gene3D" id="3.40.50.300">
    <property type="entry name" value="P-loop containing nucleotide triphosphate hydrolases"/>
    <property type="match status" value="2"/>
</dbReference>
<organism evidence="11 12">
    <name type="scientific">Thermosipho ferrireducens</name>
    <dbReference type="NCBI Taxonomy" id="2571116"/>
    <lineage>
        <taxon>Bacteria</taxon>
        <taxon>Thermotogati</taxon>
        <taxon>Thermotogota</taxon>
        <taxon>Thermotogae</taxon>
        <taxon>Thermotogales</taxon>
        <taxon>Fervidobacteriaceae</taxon>
        <taxon>Thermosipho</taxon>
    </lineage>
</organism>
<evidence type="ECO:0000256" key="1">
    <source>
        <dbReference type="ARBA" id="ARBA00006847"/>
    </source>
</evidence>
<comment type="similarity">
    <text evidence="1">In the N-terminal section; belongs to the CRISPR-associated nuclease Cas3-HD family.</text>
</comment>
<keyword evidence="7" id="KW-0347">Helicase</keyword>
<dbReference type="InterPro" id="IPR011545">
    <property type="entry name" value="DEAD/DEAH_box_helicase_dom"/>
</dbReference>
<dbReference type="Gene3D" id="1.10.3210.30">
    <property type="match status" value="1"/>
</dbReference>
<dbReference type="InterPro" id="IPR027417">
    <property type="entry name" value="P-loop_NTPase"/>
</dbReference>
<evidence type="ECO:0000256" key="9">
    <source>
        <dbReference type="ARBA" id="ARBA00023118"/>
    </source>
</evidence>
<evidence type="ECO:0000256" key="3">
    <source>
        <dbReference type="ARBA" id="ARBA00022722"/>
    </source>
</evidence>
<evidence type="ECO:0000256" key="2">
    <source>
        <dbReference type="ARBA" id="ARBA00009046"/>
    </source>
</evidence>
<sequence>MNFYARPNQFLIEHLHNVSKNMVELACSLPISFSDIELKVLRYIGLFHDFGKFTTYFQKKLKGEKTHYSSHSYLSSIFCGVYLYLEKTPPQYIISAMMGIEGHHSALSYFEKLVPITISSESLSFEEIFYEHREFIYQFKDIKSNWGDIVLEFQKIGVILSDEIVNEEIIMESLSYIVDGYIRILEEGKDDKREKIALKTQLYFSLLVDSDQKDAACIENPQRLSIPENIVNKYLENVINRNLEINKIRMEFYKAVEKNIYNNQIIKNFGKVYTLTAPTGIGKTLAVLNFALKLRNLIYKEHGYLPRIIYSLPFISIIDQVSKVLDEVFSLISDYKEKKNEYLLPYHHLSSYHEKDSESDFEEDFESDKILLFDTWQSEVIVTTFWQIVHTILGYKSKNLKRFHTLAGSIIILDEIQSIPIEKFDLIEKFIGLVAEQMGAIFIFMTATQPLFKHLEPIELNAIFEKTFSIMDRTKLKKMFNVKSLEDLLNIIDLNDKSALFVFNTIPQSIENYRKLKGICDQRKVFYLSTNITPKERIKRIGEIKALLEKKEKPILISTQVVEAGVDLDFDVVFREIGPIHSILQAAGRSNRNYINKNVSSVYITNFDESAGKRVYGAAHIVVSNNILKIFEGEISEKNYKDLVKHFFEELQKYYSSGEFKEIINAYRNLEFNSKITASLSDFKLIDEKPSVSIFVILDEDDEEIFSLFEEILNSKDYLFKRKMYLKYRREIEGRIINIPLERAKKNLPPAVNHYESIRFINRDSLLTYYDLETGFKFSETKGDALIW</sequence>
<reference evidence="11 12" key="1">
    <citation type="submission" date="2021-03" db="EMBL/GenBank/DDBJ databases">
        <title>Thermosipho ferrireducens sp.nov., an anaerobic thermophilic iron-reducing bacterium isolated from a deep-sea hydrothermal sulfide deposits.</title>
        <authorList>
            <person name="Zeng X."/>
            <person name="Chen Y."/>
            <person name="Shao Z."/>
        </authorList>
    </citation>
    <scope>NUCLEOTIDE SEQUENCE [LARGE SCALE GENOMIC DNA]</scope>
    <source>
        <strain evidence="11 12">JL129W03</strain>
    </source>
</reference>
<dbReference type="InterPro" id="IPR054712">
    <property type="entry name" value="Cas3-like_dom"/>
</dbReference>
<dbReference type="InterPro" id="IPR006474">
    <property type="entry name" value="Helicase_Cas3_CRISPR-ass_core"/>
</dbReference>
<evidence type="ECO:0000256" key="8">
    <source>
        <dbReference type="ARBA" id="ARBA00022840"/>
    </source>
</evidence>
<dbReference type="Pfam" id="PF22590">
    <property type="entry name" value="Cas3-like_C_2"/>
    <property type="match status" value="1"/>
</dbReference>
<evidence type="ECO:0000256" key="4">
    <source>
        <dbReference type="ARBA" id="ARBA00022723"/>
    </source>
</evidence>
<name>A0ABX7S5T9_9BACT</name>
<dbReference type="SUPFAM" id="SSF109604">
    <property type="entry name" value="HD-domain/PDEase-like"/>
    <property type="match status" value="1"/>
</dbReference>
<dbReference type="SUPFAM" id="SSF52540">
    <property type="entry name" value="P-loop containing nucleoside triphosphate hydrolases"/>
    <property type="match status" value="1"/>
</dbReference>
<dbReference type="CDD" id="cd17930">
    <property type="entry name" value="DEXHc_cas3"/>
    <property type="match status" value="1"/>
</dbReference>
<evidence type="ECO:0000313" key="12">
    <source>
        <dbReference type="Proteomes" id="UP000671862"/>
    </source>
</evidence>
<feature type="domain" description="HD Cas3-type" evidence="10">
    <location>
        <begin position="4"/>
        <end position="213"/>
    </location>
</feature>
<dbReference type="Pfam" id="PF00270">
    <property type="entry name" value="DEAD"/>
    <property type="match status" value="1"/>
</dbReference>
<keyword evidence="9" id="KW-0051">Antiviral defense</keyword>
<evidence type="ECO:0000256" key="7">
    <source>
        <dbReference type="ARBA" id="ARBA00022806"/>
    </source>
</evidence>
<protein>
    <submittedName>
        <fullName evidence="11">CRISPR-associated helicase Cas3</fullName>
    </submittedName>
</protein>
<dbReference type="NCBIfam" id="TIGR01587">
    <property type="entry name" value="cas3_core"/>
    <property type="match status" value="1"/>
</dbReference>
<keyword evidence="6" id="KW-0378">Hydrolase</keyword>
<dbReference type="CDD" id="cd09641">
    <property type="entry name" value="Cas3''_I"/>
    <property type="match status" value="1"/>
</dbReference>
<evidence type="ECO:0000256" key="5">
    <source>
        <dbReference type="ARBA" id="ARBA00022741"/>
    </source>
</evidence>
<dbReference type="InterPro" id="IPR038257">
    <property type="entry name" value="CRISPR-assoc_Cas3_HD_sf"/>
</dbReference>
<dbReference type="InterPro" id="IPR006483">
    <property type="entry name" value="CRISPR-assoc_Cas3_HD"/>
</dbReference>
<keyword evidence="5" id="KW-0547">Nucleotide-binding</keyword>
<dbReference type="PROSITE" id="PS51643">
    <property type="entry name" value="HD_CAS3"/>
    <property type="match status" value="1"/>
</dbReference>
<proteinExistence type="inferred from homology"/>
<dbReference type="EMBL" id="CP071446">
    <property type="protein sequence ID" value="QTA37931.1"/>
    <property type="molecule type" value="Genomic_DNA"/>
</dbReference>
<dbReference type="NCBIfam" id="TIGR01596">
    <property type="entry name" value="cas3_HD"/>
    <property type="match status" value="1"/>
</dbReference>
<evidence type="ECO:0000313" key="11">
    <source>
        <dbReference type="EMBL" id="QTA37931.1"/>
    </source>
</evidence>
<accession>A0ABX7S5T9</accession>
<dbReference type="Proteomes" id="UP000671862">
    <property type="component" value="Chromosome"/>
</dbReference>
<gene>
    <name evidence="11" type="primary">cas3</name>
    <name evidence="11" type="ORF">JYK00_09475</name>
</gene>